<dbReference type="SMART" id="SM00089">
    <property type="entry name" value="PKD"/>
    <property type="match status" value="1"/>
</dbReference>
<dbReference type="KEGG" id="mou:OU421_02845"/>
<sequence>MSGAGTGGDAMMIDKGMVLFGIAVGIVFIGLVSSVSAGEPVAEALPYGVQTEPVPVDGSVVAGEAPGIEWARCLGGTGDEGEWERIVRQTADGGYIVTGFTGSNDGDVSGNHGDTDVWVVKLDAAGTVAWQTCLGGSSADWSGFIEQTGDGGYIVVGWTTSIDGDVSGNHGGTDIWVVKLNDAGAITWQRCFGGKASDRGCYVQQTPDGGYIVAGSTTSDDGDVSGNHGDQDILVLRLDGAGSLVWQRCLGGAGYDRGTSIRQTTDGGYIIAGETESDDGDVSGNHGGHAEDIWVAKLDDTGDVVWQKCLGGTDRDWNPVVMQTADGGYIVSGSTFSTDGDVTGNHGNDDAWIVKLDGAGTLEWQRCFGGSGLDLADSVRETPDGGYIMAGSTASWDGDVTGWHGDWDVWVIKLDNTGSPEWQRCLGGTYSDIGYFVQPTADGGYIVAAETFGSNDGDVCGNHGRWDAWIVKLSSPYGMYPVHNIDTGENFINIQGAIDDIDTRSGHVILVESGTYNENLVVTKQLVLQGQDTGEGYPVIDALCRDIGVDLRSYGIVFTHFTVKNAMQVGIQASSGSEISENEIIQNKQGIRFIGCSNVCIRDNYIGQSQTNGIEFYFSDNVEISENTIQDSNYYGIYGERADYLNLSGNSLCENGYCGVRLLFDAGQNHNTISCNNISRNVNCGLKIDGSVGNQIYLNNFIGNGRNAEITNADQNHWNTTELFCYPFGGINRTSRLGNYWSDYGGVDADGNGIGDTSYVVAASEQDLYPLVDGWERFCMQGMSDDPPRVLSAERSISAVSVPPGGETEVTVTFSGEFASPVVLTEEVPAGWTITPVSSTADDMSVSGASGQWIWNVTSPDAVTYRLGVPADEPVGTYTITGVLSDSGGDTVVSGMSMLSVVLRPTVPVANFTADMTHGKAPLAVNFTDMSTGSSTFWSWTFGDGTSSSEQNPRHVYTEDGTYTVTLAVNGCEEACIKVDYITVASLLPGDANGDGAVNQADTLRVLKEVVGMTPLPATNTAVFAQTDVHQNGVIDIGDAMFIAQFNVGLRDALFGLIE</sequence>
<dbReference type="SUPFAM" id="SSF49299">
    <property type="entry name" value="PKD domain"/>
    <property type="match status" value="1"/>
</dbReference>
<evidence type="ECO:0000259" key="1">
    <source>
        <dbReference type="PROSITE" id="PS50093"/>
    </source>
</evidence>
<dbReference type="Gene3D" id="2.160.20.10">
    <property type="entry name" value="Single-stranded right-handed beta-helix, Pectin lyase-like"/>
    <property type="match status" value="1"/>
</dbReference>
<evidence type="ECO:0000313" key="4">
    <source>
        <dbReference type="Proteomes" id="UP001163096"/>
    </source>
</evidence>
<dbReference type="Proteomes" id="UP001163096">
    <property type="component" value="Chromosome"/>
</dbReference>
<gene>
    <name evidence="3" type="ORF">OU421_02845</name>
</gene>
<dbReference type="EMBL" id="CP113361">
    <property type="protein sequence ID" value="WAI01828.1"/>
    <property type="molecule type" value="Genomic_DNA"/>
</dbReference>
<dbReference type="InterPro" id="IPR013783">
    <property type="entry name" value="Ig-like_fold"/>
</dbReference>
<dbReference type="InterPro" id="IPR000601">
    <property type="entry name" value="PKD_dom"/>
</dbReference>
<feature type="domain" description="PKD" evidence="1">
    <location>
        <begin position="908"/>
        <end position="970"/>
    </location>
</feature>
<proteinExistence type="predicted"/>
<dbReference type="InterPro" id="IPR022409">
    <property type="entry name" value="PKD/Chitinase_dom"/>
</dbReference>
<evidence type="ECO:0000259" key="2">
    <source>
        <dbReference type="PROSITE" id="PS51766"/>
    </source>
</evidence>
<dbReference type="InterPro" id="IPR011050">
    <property type="entry name" value="Pectin_lyase_fold/virulence"/>
</dbReference>
<reference evidence="3" key="1">
    <citation type="submission" date="2022-11" db="EMBL/GenBank/DDBJ databases">
        <title>Complete genome sequence of Methanogenium organophilum DSM 3596.</title>
        <authorList>
            <person name="Chen S.-C."/>
            <person name="Lai S.-J."/>
            <person name="You Y.-T."/>
        </authorList>
    </citation>
    <scope>NUCLEOTIDE SEQUENCE</scope>
    <source>
        <strain evidence="3">DSM 3596</strain>
    </source>
</reference>
<dbReference type="SMART" id="SM00710">
    <property type="entry name" value="PbH1"/>
    <property type="match status" value="4"/>
</dbReference>
<name>A0A9X9S5I2_METOG</name>
<dbReference type="SUPFAM" id="SSF51126">
    <property type="entry name" value="Pectin lyase-like"/>
    <property type="match status" value="1"/>
</dbReference>
<dbReference type="AlphaFoldDB" id="A0A9X9S5I2"/>
<dbReference type="CDD" id="cd14256">
    <property type="entry name" value="Dockerin_I"/>
    <property type="match status" value="1"/>
</dbReference>
<dbReference type="GO" id="GO:0000272">
    <property type="term" value="P:polysaccharide catabolic process"/>
    <property type="evidence" value="ECO:0007669"/>
    <property type="project" value="InterPro"/>
</dbReference>
<dbReference type="InterPro" id="IPR035986">
    <property type="entry name" value="PKD_dom_sf"/>
</dbReference>
<dbReference type="PROSITE" id="PS50093">
    <property type="entry name" value="PKD"/>
    <property type="match status" value="1"/>
</dbReference>
<dbReference type="InterPro" id="IPR012334">
    <property type="entry name" value="Pectin_lyas_fold"/>
</dbReference>
<dbReference type="GeneID" id="76834005"/>
<evidence type="ECO:0000313" key="3">
    <source>
        <dbReference type="EMBL" id="WAI01828.1"/>
    </source>
</evidence>
<dbReference type="PANTHER" id="PTHR42754:SF1">
    <property type="entry name" value="LIPOPROTEIN"/>
    <property type="match status" value="1"/>
</dbReference>
<dbReference type="PANTHER" id="PTHR42754">
    <property type="entry name" value="ENDOGLUCANASE"/>
    <property type="match status" value="1"/>
</dbReference>
<dbReference type="InterPro" id="IPR016134">
    <property type="entry name" value="Dockerin_dom"/>
</dbReference>
<accession>A0A9X9S5I2</accession>
<dbReference type="FunFam" id="2.60.40.10:FF:000270">
    <property type="entry name" value="Cell surface protein"/>
    <property type="match status" value="1"/>
</dbReference>
<dbReference type="RefSeq" id="WP_268187105.1">
    <property type="nucleotide sequence ID" value="NZ_CP113361.1"/>
</dbReference>
<dbReference type="Pfam" id="PF05048">
    <property type="entry name" value="NosD"/>
    <property type="match status" value="1"/>
</dbReference>
<dbReference type="CDD" id="cd00146">
    <property type="entry name" value="PKD"/>
    <property type="match status" value="1"/>
</dbReference>
<feature type="domain" description="Dockerin" evidence="2">
    <location>
        <begin position="985"/>
        <end position="1056"/>
    </location>
</feature>
<dbReference type="Pfam" id="PF18911">
    <property type="entry name" value="PKD_4"/>
    <property type="match status" value="1"/>
</dbReference>
<dbReference type="Gene3D" id="2.60.40.10">
    <property type="entry name" value="Immunoglobulins"/>
    <property type="match status" value="1"/>
</dbReference>
<keyword evidence="4" id="KW-1185">Reference proteome</keyword>
<protein>
    <submittedName>
        <fullName evidence="3">PKD domain-containing protein</fullName>
    </submittedName>
</protein>
<dbReference type="SUPFAM" id="SSF63446">
    <property type="entry name" value="Type I dockerin domain"/>
    <property type="match status" value="1"/>
</dbReference>
<dbReference type="InterPro" id="IPR007742">
    <property type="entry name" value="NosD_dom"/>
</dbReference>
<dbReference type="Gene3D" id="1.10.1330.10">
    <property type="entry name" value="Dockerin domain"/>
    <property type="match status" value="1"/>
</dbReference>
<organism evidence="3 4">
    <name type="scientific">Methanogenium organophilum</name>
    <dbReference type="NCBI Taxonomy" id="2199"/>
    <lineage>
        <taxon>Archaea</taxon>
        <taxon>Methanobacteriati</taxon>
        <taxon>Methanobacteriota</taxon>
        <taxon>Stenosarchaea group</taxon>
        <taxon>Methanomicrobia</taxon>
        <taxon>Methanomicrobiales</taxon>
        <taxon>Methanomicrobiaceae</taxon>
        <taxon>Methanogenium</taxon>
    </lineage>
</organism>
<dbReference type="InterPro" id="IPR036439">
    <property type="entry name" value="Dockerin_dom_sf"/>
</dbReference>
<dbReference type="PROSITE" id="PS51766">
    <property type="entry name" value="DOCKERIN"/>
    <property type="match status" value="1"/>
</dbReference>
<dbReference type="InterPro" id="IPR006626">
    <property type="entry name" value="PbH1"/>
</dbReference>